<dbReference type="AlphaFoldDB" id="A0A9P4LGZ8"/>
<evidence type="ECO:0000256" key="1">
    <source>
        <dbReference type="ARBA" id="ARBA00023002"/>
    </source>
</evidence>
<evidence type="ECO:0000256" key="2">
    <source>
        <dbReference type="ARBA" id="ARBA00023445"/>
    </source>
</evidence>
<proteinExistence type="inferred from homology"/>
<comment type="similarity">
    <text evidence="2">Belongs to the NAD(P)-dependent epimerase/dehydratase family. Dihydroflavonol-4-reductase subfamily.</text>
</comment>
<reference evidence="4" key="1">
    <citation type="journal article" date="2020" name="Stud. Mycol.">
        <title>101 Dothideomycetes genomes: a test case for predicting lifestyles and emergence of pathogens.</title>
        <authorList>
            <person name="Haridas S."/>
            <person name="Albert R."/>
            <person name="Binder M."/>
            <person name="Bloem J."/>
            <person name="Labutti K."/>
            <person name="Salamov A."/>
            <person name="Andreopoulos B."/>
            <person name="Baker S."/>
            <person name="Barry K."/>
            <person name="Bills G."/>
            <person name="Bluhm B."/>
            <person name="Cannon C."/>
            <person name="Castanera R."/>
            <person name="Culley D."/>
            <person name="Daum C."/>
            <person name="Ezra D."/>
            <person name="Gonzalez J."/>
            <person name="Henrissat B."/>
            <person name="Kuo A."/>
            <person name="Liang C."/>
            <person name="Lipzen A."/>
            <person name="Lutzoni F."/>
            <person name="Magnuson J."/>
            <person name="Mondo S."/>
            <person name="Nolan M."/>
            <person name="Ohm R."/>
            <person name="Pangilinan J."/>
            <person name="Park H.-J."/>
            <person name="Ramirez L."/>
            <person name="Alfaro M."/>
            <person name="Sun H."/>
            <person name="Tritt A."/>
            <person name="Yoshinaga Y."/>
            <person name="Zwiers L.-H."/>
            <person name="Turgeon B."/>
            <person name="Goodwin S."/>
            <person name="Spatafora J."/>
            <person name="Crous P."/>
            <person name="Grigoriev I."/>
        </authorList>
    </citation>
    <scope>NUCLEOTIDE SEQUENCE</scope>
    <source>
        <strain evidence="4">CBS 110217</strain>
    </source>
</reference>
<evidence type="ECO:0000313" key="4">
    <source>
        <dbReference type="EMBL" id="KAF2023699.1"/>
    </source>
</evidence>
<accession>A0A9P4LGZ8</accession>
<dbReference type="InterPro" id="IPR036291">
    <property type="entry name" value="NAD(P)-bd_dom_sf"/>
</dbReference>
<evidence type="ECO:0000259" key="3">
    <source>
        <dbReference type="Pfam" id="PF01370"/>
    </source>
</evidence>
<dbReference type="InterPro" id="IPR050425">
    <property type="entry name" value="NAD(P)_dehydrat-like"/>
</dbReference>
<gene>
    <name evidence="4" type="ORF">EK21DRAFT_105150</name>
</gene>
<feature type="domain" description="NAD-dependent epimerase/dehydratase" evidence="3">
    <location>
        <begin position="5"/>
        <end position="126"/>
    </location>
</feature>
<keyword evidence="1" id="KW-0560">Oxidoreductase</keyword>
<keyword evidence="5" id="KW-1185">Reference proteome</keyword>
<dbReference type="PANTHER" id="PTHR10366">
    <property type="entry name" value="NAD DEPENDENT EPIMERASE/DEHYDRATASE"/>
    <property type="match status" value="1"/>
</dbReference>
<name>A0A9P4LGZ8_9PLEO</name>
<dbReference type="Pfam" id="PF01370">
    <property type="entry name" value="Epimerase"/>
    <property type="match status" value="1"/>
</dbReference>
<dbReference type="Proteomes" id="UP000799777">
    <property type="component" value="Unassembled WGS sequence"/>
</dbReference>
<dbReference type="InterPro" id="IPR001509">
    <property type="entry name" value="Epimerase_deHydtase"/>
</dbReference>
<comment type="caution">
    <text evidence="4">The sequence shown here is derived from an EMBL/GenBank/DDBJ whole genome shotgun (WGS) entry which is preliminary data.</text>
</comment>
<dbReference type="Gene3D" id="3.40.50.720">
    <property type="entry name" value="NAD(P)-binding Rossmann-like Domain"/>
    <property type="match status" value="2"/>
</dbReference>
<dbReference type="SUPFAM" id="SSF51735">
    <property type="entry name" value="NAD(P)-binding Rossmann-fold domains"/>
    <property type="match status" value="1"/>
</dbReference>
<protein>
    <submittedName>
        <fullName evidence="4">NAD(P)-binding protein</fullName>
    </submittedName>
</protein>
<organism evidence="4 5">
    <name type="scientific">Setomelanomma holmii</name>
    <dbReference type="NCBI Taxonomy" id="210430"/>
    <lineage>
        <taxon>Eukaryota</taxon>
        <taxon>Fungi</taxon>
        <taxon>Dikarya</taxon>
        <taxon>Ascomycota</taxon>
        <taxon>Pezizomycotina</taxon>
        <taxon>Dothideomycetes</taxon>
        <taxon>Pleosporomycetidae</taxon>
        <taxon>Pleosporales</taxon>
        <taxon>Pleosporineae</taxon>
        <taxon>Phaeosphaeriaceae</taxon>
        <taxon>Setomelanomma</taxon>
    </lineage>
</organism>
<dbReference type="EMBL" id="ML978330">
    <property type="protein sequence ID" value="KAF2023699.1"/>
    <property type="molecule type" value="Genomic_DNA"/>
</dbReference>
<evidence type="ECO:0000313" key="5">
    <source>
        <dbReference type="Proteomes" id="UP000799777"/>
    </source>
</evidence>
<dbReference type="GO" id="GO:0016616">
    <property type="term" value="F:oxidoreductase activity, acting on the CH-OH group of donors, NAD or NADP as acceptor"/>
    <property type="evidence" value="ECO:0007669"/>
    <property type="project" value="TreeGrafter"/>
</dbReference>
<dbReference type="OrthoDB" id="2735536at2759"/>
<sequence>MKEVVLLTGASGFVGFKTLLTALQAGYNVRAVIRKIEQAETLRTHPKVAPYSDQLAFATVPALTDHGAFDHVLFDVVAVLHVANPLAIATNDYERDIIEPAVNICIYVLHSALSCPSIRRIIITSSMGYWNSKDLAPAAVKGFVAQHKPHFETIQMLPGVIIGPNDRATDEAYLHKNTHDWKLRMSQVLGQRQTDPMVFVPVDAVKPSIPGNTDCTLFSNETGCSTLPSNGTLPTMRWNVESGRTEEAFGWKFETFEATMKAMIGQYLELASG</sequence>
<dbReference type="PANTHER" id="PTHR10366:SF564">
    <property type="entry name" value="STEROL-4-ALPHA-CARBOXYLATE 3-DEHYDROGENASE, DECARBOXYLATING"/>
    <property type="match status" value="1"/>
</dbReference>